<reference evidence="11 12" key="1">
    <citation type="submission" date="2020-03" db="EMBL/GenBank/DDBJ databases">
        <title>WGS of the type strain of Planosporangium spp.</title>
        <authorList>
            <person name="Thawai C."/>
        </authorList>
    </citation>
    <scope>NUCLEOTIDE SEQUENCE [LARGE SCALE GENOMIC DNA]</scope>
    <source>
        <strain evidence="11 12">TBRC 5610</strain>
    </source>
</reference>
<dbReference type="CDD" id="cd00383">
    <property type="entry name" value="trans_reg_C"/>
    <property type="match status" value="1"/>
</dbReference>
<dbReference type="Pfam" id="PF00486">
    <property type="entry name" value="Trans_reg_C"/>
    <property type="match status" value="1"/>
</dbReference>
<feature type="domain" description="OmpR/PhoB-type" evidence="10">
    <location>
        <begin position="122"/>
        <end position="217"/>
    </location>
</feature>
<evidence type="ECO:0000256" key="1">
    <source>
        <dbReference type="ARBA" id="ARBA00004496"/>
    </source>
</evidence>
<sequence length="228" mass="24101">MRILVVDDEPGVRESVSRGLGLAGFDVRTAPDGAAALDLVRDAVAHGEPPDAVVLDVMMPGMDGIETCRALRAEGHRMPVLMMTARDSGWLRSAGLRAGADDYLVKPVPLPELTAHLRALLPGPGPAGGLTLGPGGRLLAGDGREITLSSIEYRLAEAFLDHRDAPLGKAALFEHVWHYDFGGGSKVLDPYLESLAAKLATVGWCLVAAPDGYRVIRAERTAQPPLAS</sequence>
<evidence type="ECO:0000256" key="6">
    <source>
        <dbReference type="ARBA" id="ARBA00023163"/>
    </source>
</evidence>
<dbReference type="PANTHER" id="PTHR48111:SF22">
    <property type="entry name" value="REGULATOR OF RPOS"/>
    <property type="match status" value="1"/>
</dbReference>
<evidence type="ECO:0000313" key="12">
    <source>
        <dbReference type="Proteomes" id="UP000722989"/>
    </source>
</evidence>
<dbReference type="InterPro" id="IPR039420">
    <property type="entry name" value="WalR-like"/>
</dbReference>
<evidence type="ECO:0000256" key="4">
    <source>
        <dbReference type="ARBA" id="ARBA00023015"/>
    </source>
</evidence>
<dbReference type="SMART" id="SM00448">
    <property type="entry name" value="REC"/>
    <property type="match status" value="1"/>
</dbReference>
<evidence type="ECO:0000256" key="2">
    <source>
        <dbReference type="ARBA" id="ARBA00022553"/>
    </source>
</evidence>
<dbReference type="EMBL" id="JAATVY010000013">
    <property type="protein sequence ID" value="NJC71698.1"/>
    <property type="molecule type" value="Genomic_DNA"/>
</dbReference>
<evidence type="ECO:0000256" key="5">
    <source>
        <dbReference type="ARBA" id="ARBA00023125"/>
    </source>
</evidence>
<comment type="subcellular location">
    <subcellularLocation>
        <location evidence="1">Cytoplasm</location>
    </subcellularLocation>
</comment>
<comment type="caution">
    <text evidence="11">The sequence shown here is derived from an EMBL/GenBank/DDBJ whole genome shotgun (WGS) entry which is preliminary data.</text>
</comment>
<keyword evidence="3" id="KW-0902">Two-component regulatory system</keyword>
<gene>
    <name evidence="11" type="ORF">HC031_18515</name>
</gene>
<dbReference type="SMART" id="SM00862">
    <property type="entry name" value="Trans_reg_C"/>
    <property type="match status" value="1"/>
</dbReference>
<keyword evidence="5 8" id="KW-0238">DNA-binding</keyword>
<dbReference type="InterPro" id="IPR036388">
    <property type="entry name" value="WH-like_DNA-bd_sf"/>
</dbReference>
<evidence type="ECO:0000313" key="11">
    <source>
        <dbReference type="EMBL" id="NJC71698.1"/>
    </source>
</evidence>
<feature type="DNA-binding region" description="OmpR/PhoB-type" evidence="8">
    <location>
        <begin position="122"/>
        <end position="217"/>
    </location>
</feature>
<dbReference type="Gene3D" id="3.40.50.2300">
    <property type="match status" value="1"/>
</dbReference>
<dbReference type="InterPro" id="IPR016032">
    <property type="entry name" value="Sig_transdc_resp-reg_C-effctor"/>
</dbReference>
<keyword evidence="2 7" id="KW-0597">Phosphoprotein</keyword>
<evidence type="ECO:0000256" key="3">
    <source>
        <dbReference type="ARBA" id="ARBA00023012"/>
    </source>
</evidence>
<accession>A0ABX0Y054</accession>
<feature type="domain" description="Response regulatory" evidence="9">
    <location>
        <begin position="2"/>
        <end position="121"/>
    </location>
</feature>
<evidence type="ECO:0000259" key="9">
    <source>
        <dbReference type="PROSITE" id="PS50110"/>
    </source>
</evidence>
<dbReference type="InterPro" id="IPR001789">
    <property type="entry name" value="Sig_transdc_resp-reg_receiver"/>
</dbReference>
<keyword evidence="4" id="KW-0805">Transcription regulation</keyword>
<dbReference type="PROSITE" id="PS51755">
    <property type="entry name" value="OMPR_PHOB"/>
    <property type="match status" value="1"/>
</dbReference>
<feature type="modified residue" description="4-aspartylphosphate" evidence="7">
    <location>
        <position position="56"/>
    </location>
</feature>
<keyword evidence="12" id="KW-1185">Reference proteome</keyword>
<dbReference type="InterPro" id="IPR011006">
    <property type="entry name" value="CheY-like_superfamily"/>
</dbReference>
<dbReference type="PANTHER" id="PTHR48111">
    <property type="entry name" value="REGULATOR OF RPOS"/>
    <property type="match status" value="1"/>
</dbReference>
<protein>
    <submittedName>
        <fullName evidence="11">Response regulator transcription factor</fullName>
    </submittedName>
</protein>
<dbReference type="SUPFAM" id="SSF52172">
    <property type="entry name" value="CheY-like"/>
    <property type="match status" value="1"/>
</dbReference>
<dbReference type="Gene3D" id="1.10.10.10">
    <property type="entry name" value="Winged helix-like DNA-binding domain superfamily/Winged helix DNA-binding domain"/>
    <property type="match status" value="1"/>
</dbReference>
<organism evidence="11 12">
    <name type="scientific">Planosporangium thailandense</name>
    <dbReference type="NCBI Taxonomy" id="765197"/>
    <lineage>
        <taxon>Bacteria</taxon>
        <taxon>Bacillati</taxon>
        <taxon>Actinomycetota</taxon>
        <taxon>Actinomycetes</taxon>
        <taxon>Micromonosporales</taxon>
        <taxon>Micromonosporaceae</taxon>
        <taxon>Planosporangium</taxon>
    </lineage>
</organism>
<dbReference type="CDD" id="cd17574">
    <property type="entry name" value="REC_OmpR"/>
    <property type="match status" value="1"/>
</dbReference>
<evidence type="ECO:0000259" key="10">
    <source>
        <dbReference type="PROSITE" id="PS51755"/>
    </source>
</evidence>
<evidence type="ECO:0000256" key="7">
    <source>
        <dbReference type="PROSITE-ProRule" id="PRU00169"/>
    </source>
</evidence>
<name>A0ABX0Y054_9ACTN</name>
<evidence type="ECO:0000256" key="8">
    <source>
        <dbReference type="PROSITE-ProRule" id="PRU01091"/>
    </source>
</evidence>
<dbReference type="Proteomes" id="UP000722989">
    <property type="component" value="Unassembled WGS sequence"/>
</dbReference>
<keyword evidence="6" id="KW-0804">Transcription</keyword>
<dbReference type="InterPro" id="IPR001867">
    <property type="entry name" value="OmpR/PhoB-type_DNA-bd"/>
</dbReference>
<dbReference type="Pfam" id="PF00072">
    <property type="entry name" value="Response_reg"/>
    <property type="match status" value="1"/>
</dbReference>
<dbReference type="RefSeq" id="WP_167926604.1">
    <property type="nucleotide sequence ID" value="NZ_JAATVY010000013.1"/>
</dbReference>
<dbReference type="SUPFAM" id="SSF46894">
    <property type="entry name" value="C-terminal effector domain of the bipartite response regulators"/>
    <property type="match status" value="1"/>
</dbReference>
<dbReference type="PROSITE" id="PS50110">
    <property type="entry name" value="RESPONSE_REGULATORY"/>
    <property type="match status" value="1"/>
</dbReference>
<proteinExistence type="predicted"/>